<sequence length="570" mass="62859">MGDLSALKDALFPNAAGMVLDRLTEVDGVVVAEAHSAVLELRCPSCATPSRRVHSRYGRRLAEYPAGGRRVVVKLEVRRFFCNAPACGRRTFVAQVEGLTTRYARAGPSVKALWRSVALVAGGRPGMRLCNSLAVPTGRARLLGQLHAPEVPARSPRVLGVDDFAFRRSRTYGTILVDVERSTPVDLLADRTSETLAAWLTAHPGAEIVCRDRDSGYSRVIKEAAPDATEVADRWHLLQNLSAAVEKTCHQHRACLHKYALDDVDAPTPAIAPPTTLLPLTPPLDNIPATPLMQRVSERYAEIHRLREATWTISAIARRFGLDRKTVRRYLSNDLDMLIASARDRRPRQIDPYRPYIQQRFTDGCTNATQIYREIREHGFRGNHQAVRLDVRSLRGGTAATEASRPIPSPRKITSWIMRPRDTLSDDEQSQLDEARTACPDISTACDLARVFTGLVRDRRGHLLAAWISEAETNGPAPVRGFAGFLRPDWDAVLAGMTLAYSSGVVEGHVNRLRRSSGRCTAGDHSGSCAPASCCDRDRCGRVVHAPAERPILREGTARVTCWGNAVDRQ</sequence>
<evidence type="ECO:0000259" key="1">
    <source>
        <dbReference type="PROSITE" id="PS50531"/>
    </source>
</evidence>
<dbReference type="PROSITE" id="PS50531">
    <property type="entry name" value="HTH_IS21"/>
    <property type="match status" value="1"/>
</dbReference>
<organism evidence="2 3">
    <name type="scientific">Streptomyces olivochromogenes</name>
    <dbReference type="NCBI Taxonomy" id="1963"/>
    <lineage>
        <taxon>Bacteria</taxon>
        <taxon>Bacillati</taxon>
        <taxon>Actinomycetota</taxon>
        <taxon>Actinomycetes</taxon>
        <taxon>Kitasatosporales</taxon>
        <taxon>Streptomycetaceae</taxon>
        <taxon>Streptomyces</taxon>
    </lineage>
</organism>
<evidence type="ECO:0000313" key="3">
    <source>
        <dbReference type="Proteomes" id="UP000217446"/>
    </source>
</evidence>
<evidence type="ECO:0000313" key="2">
    <source>
        <dbReference type="EMBL" id="GAX56436.1"/>
    </source>
</evidence>
<dbReference type="Pfam" id="PF14690">
    <property type="entry name" value="Zn_ribbon_ISL3"/>
    <property type="match status" value="1"/>
</dbReference>
<dbReference type="STRING" id="1963.AQJ27_42995"/>
<dbReference type="InterPro" id="IPR047951">
    <property type="entry name" value="Transpos_ISL3"/>
</dbReference>
<dbReference type="Proteomes" id="UP000217446">
    <property type="component" value="Unassembled WGS sequence"/>
</dbReference>
<reference evidence="3" key="1">
    <citation type="submission" date="2017-05" db="EMBL/GenBank/DDBJ databases">
        <title>Streptomyces olivochromogenes NBRC 3561 whole genome shotgun sequence.</title>
        <authorList>
            <person name="Dohra H."/>
            <person name="Kodani S."/>
        </authorList>
    </citation>
    <scope>NUCLEOTIDE SEQUENCE [LARGE SCALE GENOMIC DNA]</scope>
    <source>
        <strain evidence="3">NBRC 3561</strain>
    </source>
</reference>
<dbReference type="InterPro" id="IPR017894">
    <property type="entry name" value="HTH_IS21_transposase_type"/>
</dbReference>
<protein>
    <submittedName>
        <fullName evidence="2">Transposase</fullName>
    </submittedName>
</protein>
<dbReference type="InterPro" id="IPR029261">
    <property type="entry name" value="Transposase_Znf"/>
</dbReference>
<dbReference type="PANTHER" id="PTHR33498:SF1">
    <property type="entry name" value="TRANSPOSASE FOR INSERTION SEQUENCE ELEMENT IS1557"/>
    <property type="match status" value="1"/>
</dbReference>
<gene>
    <name evidence="2" type="ORF">SO3561_08003</name>
</gene>
<accession>A0A250VQR6</accession>
<feature type="domain" description="HTH IS21-type" evidence="1">
    <location>
        <begin position="298"/>
        <end position="361"/>
    </location>
</feature>
<proteinExistence type="predicted"/>
<dbReference type="InterPro" id="IPR002560">
    <property type="entry name" value="Transposase_DDE"/>
</dbReference>
<dbReference type="Gene3D" id="1.10.10.60">
    <property type="entry name" value="Homeodomain-like"/>
    <property type="match status" value="1"/>
</dbReference>
<dbReference type="RefSeq" id="WP_079065692.1">
    <property type="nucleotide sequence ID" value="NZ_BDQI01000026.1"/>
</dbReference>
<dbReference type="Pfam" id="PF01610">
    <property type="entry name" value="DDE_Tnp_ISL3"/>
    <property type="match status" value="1"/>
</dbReference>
<dbReference type="NCBIfam" id="NF033550">
    <property type="entry name" value="transpos_ISL3"/>
    <property type="match status" value="1"/>
</dbReference>
<keyword evidence="3" id="KW-1185">Reference proteome</keyword>
<comment type="caution">
    <text evidence="2">The sequence shown here is derived from an EMBL/GenBank/DDBJ whole genome shotgun (WGS) entry which is preliminary data.</text>
</comment>
<dbReference type="AlphaFoldDB" id="A0A250VQR6"/>
<name>A0A250VQR6_STROL</name>
<dbReference type="PANTHER" id="PTHR33498">
    <property type="entry name" value="TRANSPOSASE FOR INSERTION SEQUENCE ELEMENT IS1557"/>
    <property type="match status" value="1"/>
</dbReference>
<dbReference type="EMBL" id="BDQI01000026">
    <property type="protein sequence ID" value="GAX56436.1"/>
    <property type="molecule type" value="Genomic_DNA"/>
</dbReference>